<evidence type="ECO:0000256" key="7">
    <source>
        <dbReference type="SAM" id="Coils"/>
    </source>
</evidence>
<dbReference type="InterPro" id="IPR030382">
    <property type="entry name" value="MeTrfase_TRM5/TYW2"/>
</dbReference>
<dbReference type="OrthoDB" id="408788at2759"/>
<feature type="domain" description="SAM-dependent methyltransferase TRM5/TYW2-type" evidence="8">
    <location>
        <begin position="84"/>
        <end position="379"/>
    </location>
</feature>
<dbReference type="Gene3D" id="3.40.50.150">
    <property type="entry name" value="Vaccinia Virus protein VP39"/>
    <property type="match status" value="1"/>
</dbReference>
<comment type="pathway">
    <text evidence="1">tRNA modification; wybutosine-tRNA(Phe) biosynthesis.</text>
</comment>
<dbReference type="Pfam" id="PF25133">
    <property type="entry name" value="TYW2_N_2"/>
    <property type="match status" value="1"/>
</dbReference>
<evidence type="ECO:0000256" key="3">
    <source>
        <dbReference type="ARBA" id="ARBA00022679"/>
    </source>
</evidence>
<evidence type="ECO:0000256" key="2">
    <source>
        <dbReference type="ARBA" id="ARBA00012265"/>
    </source>
</evidence>
<dbReference type="GO" id="GO:0005737">
    <property type="term" value="C:cytoplasm"/>
    <property type="evidence" value="ECO:0007669"/>
    <property type="project" value="TreeGrafter"/>
</dbReference>
<evidence type="ECO:0000256" key="4">
    <source>
        <dbReference type="ARBA" id="ARBA00022691"/>
    </source>
</evidence>
<dbReference type="AlphaFoldDB" id="A0A0V1BNN5"/>
<dbReference type="PROSITE" id="PS51684">
    <property type="entry name" value="SAM_MT_TRM5_TYW2"/>
    <property type="match status" value="1"/>
</dbReference>
<keyword evidence="7" id="KW-0175">Coiled coil</keyword>
<dbReference type="EMBL" id="JYDH01000025">
    <property type="protein sequence ID" value="KRY38444.1"/>
    <property type="molecule type" value="Genomic_DNA"/>
</dbReference>
<evidence type="ECO:0000256" key="1">
    <source>
        <dbReference type="ARBA" id="ARBA00004797"/>
    </source>
</evidence>
<dbReference type="Pfam" id="PF02475">
    <property type="entry name" value="TRM5-TYW2_MTfase"/>
    <property type="match status" value="1"/>
</dbReference>
<accession>A0A0V1BNN5</accession>
<dbReference type="InterPro" id="IPR056744">
    <property type="entry name" value="TRM5/TYW2-like_N"/>
</dbReference>
<dbReference type="InterPro" id="IPR056743">
    <property type="entry name" value="TRM5-TYW2-like_MTfase"/>
</dbReference>
<dbReference type="InParanoid" id="A0A0V1BNN5"/>
<keyword evidence="4" id="KW-0949">S-adenosyl-L-methionine</keyword>
<feature type="non-terminal residue" evidence="9">
    <location>
        <position position="901"/>
    </location>
</feature>
<reference evidence="9 10" key="1">
    <citation type="submission" date="2015-01" db="EMBL/GenBank/DDBJ databases">
        <title>Evolution of Trichinella species and genotypes.</title>
        <authorList>
            <person name="Korhonen P.K."/>
            <person name="Edoardo P."/>
            <person name="Giuseppe L.R."/>
            <person name="Gasser R.B."/>
        </authorList>
    </citation>
    <scope>NUCLEOTIDE SEQUENCE [LARGE SCALE GENOMIC DNA]</scope>
    <source>
        <strain evidence="9">ISS3</strain>
    </source>
</reference>
<evidence type="ECO:0000313" key="10">
    <source>
        <dbReference type="Proteomes" id="UP000054776"/>
    </source>
</evidence>
<evidence type="ECO:0000256" key="6">
    <source>
        <dbReference type="ARBA" id="ARBA00049400"/>
    </source>
</evidence>
<feature type="non-terminal residue" evidence="9">
    <location>
        <position position="1"/>
    </location>
</feature>
<feature type="coiled-coil region" evidence="7">
    <location>
        <begin position="771"/>
        <end position="802"/>
    </location>
</feature>
<dbReference type="GO" id="GO:0008175">
    <property type="term" value="F:tRNA methyltransferase activity"/>
    <property type="evidence" value="ECO:0007669"/>
    <property type="project" value="TreeGrafter"/>
</dbReference>
<keyword evidence="3" id="KW-0808">Transferase</keyword>
<keyword evidence="10" id="KW-1185">Reference proteome</keyword>
<dbReference type="EC" id="2.5.1.114" evidence="2"/>
<comment type="caution">
    <text evidence="9">The sequence shown here is derived from an EMBL/GenBank/DDBJ whole genome shotgun (WGS) entry which is preliminary data.</text>
</comment>
<keyword evidence="5" id="KW-0819">tRNA processing</keyword>
<comment type="catalytic activity">
    <reaction evidence="6">
        <text>4-demethylwyosine(37) in tRNA(Phe) + S-adenosyl-L-methionine = 4-demethyl-7-[(3S)-3-amino-3-carboxypropyl]wyosine(37) in tRNA(Phe) + S-methyl-5'-thioadenosine + H(+)</text>
        <dbReference type="Rhea" id="RHEA:36355"/>
        <dbReference type="Rhea" id="RHEA-COMP:10164"/>
        <dbReference type="Rhea" id="RHEA-COMP:10378"/>
        <dbReference type="ChEBI" id="CHEBI:15378"/>
        <dbReference type="ChEBI" id="CHEBI:17509"/>
        <dbReference type="ChEBI" id="CHEBI:59789"/>
        <dbReference type="ChEBI" id="CHEBI:64315"/>
        <dbReference type="ChEBI" id="CHEBI:73550"/>
        <dbReference type="EC" id="2.5.1.114"/>
    </reaction>
</comment>
<feature type="coiled-coil region" evidence="7">
    <location>
        <begin position="429"/>
        <end position="481"/>
    </location>
</feature>
<dbReference type="GO" id="GO:0030488">
    <property type="term" value="P:tRNA methylation"/>
    <property type="evidence" value="ECO:0007669"/>
    <property type="project" value="TreeGrafter"/>
</dbReference>
<dbReference type="STRING" id="6334.A0A0V1BNN5"/>
<name>A0A0V1BNN5_TRISP</name>
<dbReference type="Pfam" id="PF03999">
    <property type="entry name" value="MAP65_ASE1"/>
    <property type="match status" value="2"/>
</dbReference>
<dbReference type="GO" id="GO:0102522">
    <property type="term" value="F:tRNA 4-demethylwyosine alpha-amino-alpha-carboxypropyltransferase activity"/>
    <property type="evidence" value="ECO:0007669"/>
    <property type="project" value="UniProtKB-EC"/>
</dbReference>
<dbReference type="PANTHER" id="PTHR23245">
    <property type="entry name" value="TRNA METHYLTRANSFERASE"/>
    <property type="match status" value="1"/>
</dbReference>
<evidence type="ECO:0000259" key="8">
    <source>
        <dbReference type="PROSITE" id="PS51684"/>
    </source>
</evidence>
<evidence type="ECO:0000256" key="5">
    <source>
        <dbReference type="ARBA" id="ARBA00022694"/>
    </source>
</evidence>
<organism evidence="9 10">
    <name type="scientific">Trichinella spiralis</name>
    <name type="common">Trichina worm</name>
    <dbReference type="NCBI Taxonomy" id="6334"/>
    <lineage>
        <taxon>Eukaryota</taxon>
        <taxon>Metazoa</taxon>
        <taxon>Ecdysozoa</taxon>
        <taxon>Nematoda</taxon>
        <taxon>Enoplea</taxon>
        <taxon>Dorylaimia</taxon>
        <taxon>Trichinellida</taxon>
        <taxon>Trichinellidae</taxon>
        <taxon>Trichinella</taxon>
    </lineage>
</organism>
<dbReference type="GO" id="GO:0031591">
    <property type="term" value="P:wybutosine biosynthetic process"/>
    <property type="evidence" value="ECO:0007669"/>
    <property type="project" value="TreeGrafter"/>
</dbReference>
<dbReference type="eggNOG" id="KOG1227">
    <property type="taxonomic scope" value="Eukaryota"/>
</dbReference>
<dbReference type="Gene3D" id="1.20.58.1520">
    <property type="match status" value="1"/>
</dbReference>
<evidence type="ECO:0000313" key="9">
    <source>
        <dbReference type="EMBL" id="KRY38444.1"/>
    </source>
</evidence>
<dbReference type="SUPFAM" id="SSF53335">
    <property type="entry name" value="S-adenosyl-L-methionine-dependent methyltransferases"/>
    <property type="match status" value="1"/>
</dbReference>
<dbReference type="InterPro" id="IPR029063">
    <property type="entry name" value="SAM-dependent_MTases_sf"/>
</dbReference>
<gene>
    <name evidence="9" type="primary">trmt12</name>
    <name evidence="9" type="ORF">T01_2680</name>
</gene>
<dbReference type="Proteomes" id="UP000054776">
    <property type="component" value="Unassembled WGS sequence"/>
</dbReference>
<dbReference type="PANTHER" id="PTHR23245:SF25">
    <property type="entry name" value="TRNA WYBUTOSINE-SYNTHESIZING PROTEIN 2 HOMOLOG"/>
    <property type="match status" value="1"/>
</dbReference>
<sequence>SKFIYKQWEQIYISVGKSVIDHLGYRWYIQGCTNDINSILPSMKLWRATMKLTPYELLKEAVIEFCNEKGIWHPDLLKEIPEHWEKRDDMVLFPANAFKAEVFDSLDKEFWIIVAKCLNAKRVARVDRIHSDDFRSPQVTLILGEHSRVLQIENHIKYGYDVRKCMFSKGNVSERMRMASLNCAGEIVADFFAGIGYFTLPLLVHAKACFVLAFELNPDAFYDLNENLKINSVSDRCKTLLGDCRLMCPSFFANRVILGILPSSMNYWFTACQALQPSGGILHIHGNVTQCADRVEGKCPCLSMGRELNESVTFHRCLQESSILPDCFTKFAYKTASTIEKVLFTVHQAFYTVTVIGITKVKWYAPRIGHLVVDLQCKPIFRHLREIQMDSATEKRLSAGQNLFEVLDSNLHILQNIWNEMGLPEDERKERLQNTVKQINNLLSDMIAEEEGFMDLATKRIEHFKTEINALEKELNLEEENKGDFLGLVVEEHYYRQRLMQLREEEKRRKILYNDLTENLQILYTRLGEDFSSISSNFDLSTEHLDELSAQLERKKELCKIRSAMLKVSMAEIKSMVEEMHYTTKSSFKNSLIMAEDITQNCSLQFLESVQSFHEELKHEYVKFIEQRKLICEEKIAHLNQMWNCCKIASERRQLFMTSIKDKYSDKALVQYDNEINNLEKFYESRKPVLQLYEEWENLWQMKVNFEKRGLDAVRFFNRGGALLQEEKERKLIEHKLPKIKSKLEQAICLWNDQHPGELLSYDGVCFLTKINNIEIEYAQQKEKEKVEKKKARNRCLEEEAKCVSKIVRTSSLRQKSPNCRPLISKMCASLTKSKSAVMQITEQSPNIFNSNQRKTSTSLLNVPLLRKDEEKNQHNSVSKCKFDNNFDNFTTYTLNKYTII</sequence>
<protein>
    <recommendedName>
        <fullName evidence="2">tRNA(Phe) (4-demethylwyosine(37)-C(7)) aminocarboxypropyltransferase</fullName>
        <ecNumber evidence="2">2.5.1.114</ecNumber>
    </recommendedName>
</protein>
<proteinExistence type="predicted"/>